<name>A0ABW3HMA1_9BACL</name>
<sequence length="131" mass="15086">MRRNRWKWIGFGVALAFLIIYGIELSTTGIERIHGPLAEEDRTYIQYKEEVTSTSDERKLEDRIEELERDLEYLKRGGRMPVDANSRWPGLPYESDEPVVNRLADSTSELLENASSSGIRFIASLFNGLFD</sequence>
<proteinExistence type="predicted"/>
<reference evidence="2" key="1">
    <citation type="journal article" date="2019" name="Int. J. Syst. Evol. Microbiol.">
        <title>The Global Catalogue of Microorganisms (GCM) 10K type strain sequencing project: providing services to taxonomists for standard genome sequencing and annotation.</title>
        <authorList>
            <consortium name="The Broad Institute Genomics Platform"/>
            <consortium name="The Broad Institute Genome Sequencing Center for Infectious Disease"/>
            <person name="Wu L."/>
            <person name="Ma J."/>
        </authorList>
    </citation>
    <scope>NUCLEOTIDE SEQUENCE [LARGE SCALE GENOMIC DNA]</scope>
    <source>
        <strain evidence="2">CCUG 59129</strain>
    </source>
</reference>
<dbReference type="Proteomes" id="UP001596989">
    <property type="component" value="Unassembled WGS sequence"/>
</dbReference>
<dbReference type="RefSeq" id="WP_377562411.1">
    <property type="nucleotide sequence ID" value="NZ_JBHTJZ010000005.1"/>
</dbReference>
<gene>
    <name evidence="1" type="ORF">ACFQ2I_04335</name>
</gene>
<protein>
    <submittedName>
        <fullName evidence="1">Uncharacterized protein</fullName>
    </submittedName>
</protein>
<organism evidence="1 2">
    <name type="scientific">Paenibacillus chungangensis</name>
    <dbReference type="NCBI Taxonomy" id="696535"/>
    <lineage>
        <taxon>Bacteria</taxon>
        <taxon>Bacillati</taxon>
        <taxon>Bacillota</taxon>
        <taxon>Bacilli</taxon>
        <taxon>Bacillales</taxon>
        <taxon>Paenibacillaceae</taxon>
        <taxon>Paenibacillus</taxon>
    </lineage>
</organism>
<dbReference type="EMBL" id="JBHTJZ010000005">
    <property type="protein sequence ID" value="MFD0958610.1"/>
    <property type="molecule type" value="Genomic_DNA"/>
</dbReference>
<evidence type="ECO:0000313" key="2">
    <source>
        <dbReference type="Proteomes" id="UP001596989"/>
    </source>
</evidence>
<evidence type="ECO:0000313" key="1">
    <source>
        <dbReference type="EMBL" id="MFD0958610.1"/>
    </source>
</evidence>
<keyword evidence="2" id="KW-1185">Reference proteome</keyword>
<accession>A0ABW3HMA1</accession>
<comment type="caution">
    <text evidence="1">The sequence shown here is derived from an EMBL/GenBank/DDBJ whole genome shotgun (WGS) entry which is preliminary data.</text>
</comment>